<protein>
    <recommendedName>
        <fullName evidence="4 7">Signal peptidase I</fullName>
        <ecNumber evidence="4 7">3.4.21.89</ecNumber>
    </recommendedName>
</protein>
<feature type="transmembrane region" description="Helical" evidence="7">
    <location>
        <begin position="21"/>
        <end position="40"/>
    </location>
</feature>
<dbReference type="SUPFAM" id="SSF51306">
    <property type="entry name" value="LexA/Signal peptidase"/>
    <property type="match status" value="1"/>
</dbReference>
<dbReference type="EMBL" id="SSTM01000001">
    <property type="protein sequence ID" value="TJW12336.1"/>
    <property type="molecule type" value="Genomic_DNA"/>
</dbReference>
<dbReference type="PROSITE" id="PS00761">
    <property type="entry name" value="SPASE_I_3"/>
    <property type="match status" value="1"/>
</dbReference>
<dbReference type="CDD" id="cd06530">
    <property type="entry name" value="S26_SPase_I"/>
    <property type="match status" value="1"/>
</dbReference>
<keyword evidence="11" id="KW-1185">Reference proteome</keyword>
<dbReference type="InterPro" id="IPR019533">
    <property type="entry name" value="Peptidase_S26"/>
</dbReference>
<dbReference type="EC" id="3.4.21.89" evidence="4 7"/>
<keyword evidence="7" id="KW-0645">Protease</keyword>
<evidence type="ECO:0000259" key="8">
    <source>
        <dbReference type="Pfam" id="PF10502"/>
    </source>
</evidence>
<evidence type="ECO:0000256" key="1">
    <source>
        <dbReference type="ARBA" id="ARBA00000677"/>
    </source>
</evidence>
<dbReference type="GO" id="GO:0006465">
    <property type="term" value="P:signal peptide processing"/>
    <property type="evidence" value="ECO:0007669"/>
    <property type="project" value="InterPro"/>
</dbReference>
<dbReference type="InterPro" id="IPR019757">
    <property type="entry name" value="Pept_S26A_signal_pept_1_Lys-AS"/>
</dbReference>
<dbReference type="OrthoDB" id="9815782at2"/>
<keyword evidence="5 7" id="KW-0378">Hydrolase</keyword>
<evidence type="ECO:0000313" key="9">
    <source>
        <dbReference type="EMBL" id="MBB3170435.1"/>
    </source>
</evidence>
<keyword evidence="7" id="KW-0472">Membrane</keyword>
<evidence type="ECO:0000313" key="10">
    <source>
        <dbReference type="EMBL" id="TJW12336.1"/>
    </source>
</evidence>
<dbReference type="GO" id="GO:0004252">
    <property type="term" value="F:serine-type endopeptidase activity"/>
    <property type="evidence" value="ECO:0007669"/>
    <property type="project" value="InterPro"/>
</dbReference>
<feature type="active site" evidence="6">
    <location>
        <position position="49"/>
    </location>
</feature>
<sequence>MYSGQHATRQQPSIIRSIVNIVVIIALVMGLSWALSNFVFKAYEIPSGSMETTIMPGDRLFSEKVTYYFEEPKAGEIVTFNDPQIPSRILIKRVIATGGQQVDLRDGYVYVDGVQLDEPYTNGLPSYELTPVRGLEISYPYTVPEGEVWVMGDNRVNSQDSRYFGSIPVSSITGKAALIYWPFSNFGLVE</sequence>
<comment type="caution">
    <text evidence="10">The sequence shown here is derived from an EMBL/GenBank/DDBJ whole genome shotgun (WGS) entry which is preliminary data.</text>
</comment>
<evidence type="ECO:0000256" key="3">
    <source>
        <dbReference type="ARBA" id="ARBA00009370"/>
    </source>
</evidence>
<reference evidence="10 11" key="1">
    <citation type="submission" date="2019-04" db="EMBL/GenBank/DDBJ databases">
        <title>Microbes associate with the intestines of laboratory mice.</title>
        <authorList>
            <person name="Navarre W."/>
            <person name="Wong E."/>
            <person name="Huang K.C."/>
            <person name="Tropini C."/>
            <person name="Ng K."/>
            <person name="Yu B."/>
        </authorList>
    </citation>
    <scope>NUCLEOTIDE SEQUENCE [LARGE SCALE GENOMIC DNA]</scope>
    <source>
        <strain evidence="10 11">NM48_B13</strain>
    </source>
</reference>
<reference evidence="9 12" key="2">
    <citation type="submission" date="2020-08" db="EMBL/GenBank/DDBJ databases">
        <title>Sequencing the genomes of 1000 actinobacteria strains.</title>
        <authorList>
            <person name="Klenk H.-P."/>
        </authorList>
    </citation>
    <scope>NUCLEOTIDE SEQUENCE [LARGE SCALE GENOMIC DNA]</scope>
    <source>
        <strain evidence="9 12">DSM 22242</strain>
    </source>
</reference>
<dbReference type="NCBIfam" id="TIGR02227">
    <property type="entry name" value="sigpep_I_bact"/>
    <property type="match status" value="1"/>
</dbReference>
<dbReference type="InterPro" id="IPR000223">
    <property type="entry name" value="Pept_S26A_signal_pept_1"/>
</dbReference>
<comment type="similarity">
    <text evidence="3 7">Belongs to the peptidase S26 family.</text>
</comment>
<dbReference type="Gene3D" id="2.10.109.10">
    <property type="entry name" value="Umud Fragment, subunit A"/>
    <property type="match status" value="1"/>
</dbReference>
<evidence type="ECO:0000256" key="5">
    <source>
        <dbReference type="ARBA" id="ARBA00022801"/>
    </source>
</evidence>
<dbReference type="Proteomes" id="UP000309454">
    <property type="component" value="Unassembled WGS sequence"/>
</dbReference>
<dbReference type="GO" id="GO:0009003">
    <property type="term" value="F:signal peptidase activity"/>
    <property type="evidence" value="ECO:0007669"/>
    <property type="project" value="UniProtKB-EC"/>
</dbReference>
<accession>A0A3N0AD26</accession>
<dbReference type="PRINTS" id="PR00727">
    <property type="entry name" value="LEADERPTASE"/>
</dbReference>
<evidence type="ECO:0000313" key="12">
    <source>
        <dbReference type="Proteomes" id="UP000530850"/>
    </source>
</evidence>
<feature type="domain" description="Peptidase S26" evidence="8">
    <location>
        <begin position="20"/>
        <end position="181"/>
    </location>
</feature>
<keyword evidence="7" id="KW-1133">Transmembrane helix</keyword>
<evidence type="ECO:0000256" key="7">
    <source>
        <dbReference type="RuleBase" id="RU362042"/>
    </source>
</evidence>
<dbReference type="InterPro" id="IPR019758">
    <property type="entry name" value="Pept_S26A_signal_pept_1_CS"/>
</dbReference>
<organism evidence="10 11">
    <name type="scientific">Parvibacter caecicola</name>
    <dbReference type="NCBI Taxonomy" id="747645"/>
    <lineage>
        <taxon>Bacteria</taxon>
        <taxon>Bacillati</taxon>
        <taxon>Actinomycetota</taxon>
        <taxon>Coriobacteriia</taxon>
        <taxon>Coriobacteriales</taxon>
        <taxon>Coriobacteriaceae</taxon>
        <taxon>Parvibacter</taxon>
    </lineage>
</organism>
<dbReference type="InterPro" id="IPR036286">
    <property type="entry name" value="LexA/Signal_pep-like_sf"/>
</dbReference>
<feature type="active site" evidence="6">
    <location>
        <position position="92"/>
    </location>
</feature>
<keyword evidence="7" id="KW-0812">Transmembrane</keyword>
<gene>
    <name evidence="10" type="primary">lepB</name>
    <name evidence="10" type="ORF">E5982_01680</name>
    <name evidence="9" type="ORF">FHR31_000215</name>
</gene>
<dbReference type="AlphaFoldDB" id="A0A3N0AD26"/>
<dbReference type="PANTHER" id="PTHR43390">
    <property type="entry name" value="SIGNAL PEPTIDASE I"/>
    <property type="match status" value="1"/>
</dbReference>
<dbReference type="PROSITE" id="PS00760">
    <property type="entry name" value="SPASE_I_2"/>
    <property type="match status" value="1"/>
</dbReference>
<comment type="catalytic activity">
    <reaction evidence="1 7">
        <text>Cleavage of hydrophobic, N-terminal signal or leader sequences from secreted and periplasmic proteins.</text>
        <dbReference type="EC" id="3.4.21.89"/>
    </reaction>
</comment>
<dbReference type="GeneID" id="93356034"/>
<dbReference type="EMBL" id="JACHYA010000001">
    <property type="protein sequence ID" value="MBB3170435.1"/>
    <property type="molecule type" value="Genomic_DNA"/>
</dbReference>
<evidence type="ECO:0000256" key="2">
    <source>
        <dbReference type="ARBA" id="ARBA00004401"/>
    </source>
</evidence>
<name>A0A3N0AD26_9ACTN</name>
<dbReference type="Pfam" id="PF10502">
    <property type="entry name" value="Peptidase_S26"/>
    <property type="match status" value="1"/>
</dbReference>
<comment type="subcellular location">
    <subcellularLocation>
        <location evidence="2">Cell membrane</location>
        <topology evidence="2">Single-pass type II membrane protein</topology>
    </subcellularLocation>
    <subcellularLocation>
        <location evidence="7">Membrane</location>
        <topology evidence="7">Single-pass type II membrane protein</topology>
    </subcellularLocation>
</comment>
<dbReference type="PANTHER" id="PTHR43390:SF1">
    <property type="entry name" value="CHLOROPLAST PROCESSING PEPTIDASE"/>
    <property type="match status" value="1"/>
</dbReference>
<evidence type="ECO:0000256" key="4">
    <source>
        <dbReference type="ARBA" id="ARBA00013208"/>
    </source>
</evidence>
<dbReference type="RefSeq" id="WP_123184713.1">
    <property type="nucleotide sequence ID" value="NZ_CANPEU010000006.1"/>
</dbReference>
<evidence type="ECO:0000256" key="6">
    <source>
        <dbReference type="PIRSR" id="PIRSR600223-1"/>
    </source>
</evidence>
<dbReference type="Proteomes" id="UP000530850">
    <property type="component" value="Unassembled WGS sequence"/>
</dbReference>
<dbReference type="GO" id="GO:0005886">
    <property type="term" value="C:plasma membrane"/>
    <property type="evidence" value="ECO:0007669"/>
    <property type="project" value="UniProtKB-SubCell"/>
</dbReference>
<evidence type="ECO:0000313" key="11">
    <source>
        <dbReference type="Proteomes" id="UP000309454"/>
    </source>
</evidence>
<proteinExistence type="inferred from homology"/>